<name>A0ABR0XA87_REHGL</name>
<dbReference type="Gene3D" id="2.30.280.10">
    <property type="entry name" value="SRA-YDG"/>
    <property type="match status" value="1"/>
</dbReference>
<keyword evidence="7 8" id="KW-0539">Nucleus</keyword>
<dbReference type="Pfam" id="PF00856">
    <property type="entry name" value="SET"/>
    <property type="match status" value="1"/>
</dbReference>
<evidence type="ECO:0000256" key="7">
    <source>
        <dbReference type="ARBA" id="ARBA00023242"/>
    </source>
</evidence>
<evidence type="ECO:0000256" key="4">
    <source>
        <dbReference type="ARBA" id="ARBA00022679"/>
    </source>
</evidence>
<protein>
    <submittedName>
        <fullName evidence="13">Uncharacterized protein</fullName>
    </submittedName>
</protein>
<dbReference type="PROSITE" id="PS51015">
    <property type="entry name" value="YDG"/>
    <property type="match status" value="1"/>
</dbReference>
<keyword evidence="5" id="KW-0949">S-adenosyl-L-methionine</keyword>
<dbReference type="InterPro" id="IPR003616">
    <property type="entry name" value="Post-SET_dom"/>
</dbReference>
<keyword evidence="4" id="KW-0808">Transferase</keyword>
<comment type="caution">
    <text evidence="13">The sequence shown here is derived from an EMBL/GenBank/DDBJ whole genome shotgun (WGS) entry which is preliminary data.</text>
</comment>
<organism evidence="13 14">
    <name type="scientific">Rehmannia glutinosa</name>
    <name type="common">Chinese foxglove</name>
    <dbReference type="NCBI Taxonomy" id="99300"/>
    <lineage>
        <taxon>Eukaryota</taxon>
        <taxon>Viridiplantae</taxon>
        <taxon>Streptophyta</taxon>
        <taxon>Embryophyta</taxon>
        <taxon>Tracheophyta</taxon>
        <taxon>Spermatophyta</taxon>
        <taxon>Magnoliopsida</taxon>
        <taxon>eudicotyledons</taxon>
        <taxon>Gunneridae</taxon>
        <taxon>Pentapetalae</taxon>
        <taxon>asterids</taxon>
        <taxon>lamiids</taxon>
        <taxon>Lamiales</taxon>
        <taxon>Orobanchaceae</taxon>
        <taxon>Rehmannieae</taxon>
        <taxon>Rehmannia</taxon>
    </lineage>
</organism>
<dbReference type="PROSITE" id="PS50868">
    <property type="entry name" value="POST_SET"/>
    <property type="match status" value="1"/>
</dbReference>
<evidence type="ECO:0000256" key="1">
    <source>
        <dbReference type="ARBA" id="ARBA00004286"/>
    </source>
</evidence>
<accession>A0ABR0XA87</accession>
<evidence type="ECO:0000256" key="5">
    <source>
        <dbReference type="ARBA" id="ARBA00022691"/>
    </source>
</evidence>
<dbReference type="SUPFAM" id="SSF82199">
    <property type="entry name" value="SET domain"/>
    <property type="match status" value="1"/>
</dbReference>
<evidence type="ECO:0000256" key="8">
    <source>
        <dbReference type="PROSITE-ProRule" id="PRU00358"/>
    </source>
</evidence>
<keyword evidence="3" id="KW-0489">Methyltransferase</keyword>
<dbReference type="EMBL" id="JABTTQ020000005">
    <property type="protein sequence ID" value="KAK6155955.1"/>
    <property type="molecule type" value="Genomic_DNA"/>
</dbReference>
<gene>
    <name evidence="13" type="ORF">DH2020_010203</name>
</gene>
<evidence type="ECO:0000259" key="9">
    <source>
        <dbReference type="PROSITE" id="PS50280"/>
    </source>
</evidence>
<dbReference type="InterPro" id="IPR015947">
    <property type="entry name" value="PUA-like_sf"/>
</dbReference>
<dbReference type="SMART" id="SM00317">
    <property type="entry name" value="SET"/>
    <property type="match status" value="1"/>
</dbReference>
<dbReference type="Pfam" id="PF05033">
    <property type="entry name" value="Pre-SET"/>
    <property type="match status" value="1"/>
</dbReference>
<evidence type="ECO:0000256" key="2">
    <source>
        <dbReference type="ARBA" id="ARBA00022454"/>
    </source>
</evidence>
<dbReference type="SMART" id="SM00468">
    <property type="entry name" value="PreSET"/>
    <property type="match status" value="1"/>
</dbReference>
<dbReference type="Gene3D" id="2.170.270.10">
    <property type="entry name" value="SET domain"/>
    <property type="match status" value="1"/>
</dbReference>
<dbReference type="InterPro" id="IPR046341">
    <property type="entry name" value="SET_dom_sf"/>
</dbReference>
<dbReference type="InterPro" id="IPR051357">
    <property type="entry name" value="H3K9_HMTase_SUVAR3-9"/>
</dbReference>
<keyword evidence="2" id="KW-0158">Chromosome</keyword>
<dbReference type="PROSITE" id="PS50867">
    <property type="entry name" value="PRE_SET"/>
    <property type="match status" value="1"/>
</dbReference>
<dbReference type="PANTHER" id="PTHR45660:SF46">
    <property type="entry name" value="HISTONE-LYSINE N-METHYLTRANSFERASE, H3 LYSINE-9 SPECIFIC SUVH6"/>
    <property type="match status" value="1"/>
</dbReference>
<evidence type="ECO:0000313" key="13">
    <source>
        <dbReference type="EMBL" id="KAK6155955.1"/>
    </source>
</evidence>
<proteinExistence type="predicted"/>
<keyword evidence="14" id="KW-1185">Reference proteome</keyword>
<comment type="subcellular location">
    <subcellularLocation>
        <location evidence="1">Chromosome</location>
    </subcellularLocation>
    <subcellularLocation>
        <location evidence="8">Nucleus</location>
    </subcellularLocation>
</comment>
<reference evidence="13 14" key="1">
    <citation type="journal article" date="2021" name="Comput. Struct. Biotechnol. J.">
        <title>De novo genome assembly of the potent medicinal plant Rehmannia glutinosa using nanopore technology.</title>
        <authorList>
            <person name="Ma L."/>
            <person name="Dong C."/>
            <person name="Song C."/>
            <person name="Wang X."/>
            <person name="Zheng X."/>
            <person name="Niu Y."/>
            <person name="Chen S."/>
            <person name="Feng W."/>
        </authorList>
    </citation>
    <scope>NUCLEOTIDE SEQUENCE [LARGE SCALE GENOMIC DNA]</scope>
    <source>
        <strain evidence="13">DH-2019</strain>
    </source>
</reference>
<keyword evidence="6" id="KW-0156">Chromatin regulator</keyword>
<dbReference type="Pfam" id="PF02182">
    <property type="entry name" value="SAD_SRA"/>
    <property type="match status" value="1"/>
</dbReference>
<evidence type="ECO:0000313" key="14">
    <source>
        <dbReference type="Proteomes" id="UP001318860"/>
    </source>
</evidence>
<evidence type="ECO:0000259" key="10">
    <source>
        <dbReference type="PROSITE" id="PS50867"/>
    </source>
</evidence>
<dbReference type="InterPro" id="IPR007728">
    <property type="entry name" value="Pre-SET_dom"/>
</dbReference>
<dbReference type="SMART" id="SM00466">
    <property type="entry name" value="SRA"/>
    <property type="match status" value="1"/>
</dbReference>
<evidence type="ECO:0000259" key="11">
    <source>
        <dbReference type="PROSITE" id="PS50868"/>
    </source>
</evidence>
<sequence length="736" mass="83705">MLLGILQSTVVPLPMGLMEEKVNFLLMGKKYAVAIPAVPLRSVPLINSENSVLSDAKDGDVGKIMAKENENKLRSQEESWRHDSEKLAEVIAEAKNYINGFDVRYSSSKQVLASEDYQPPSLEYAVLDKHNSIGEPKPLKQEKRAGEINLAESVTQQNLDDSRSEKRMKVEYRVSKVVQEKKASGLESKCEGNEEEVCVLSPEEWRTLPLCVRHKRNLTNCDSNATAMYSDISIKTDVNGNNEPKYDDDRKDLINLSIVQHEQPRRKVMEALKLFDDHYTELVKKSKAEPRGERKGRRMYISIEKHFGHIPGVEIGDEFRFRTELALVGLHRQLIAGIDNVVLDGKNTQSVVDSGRYENEAKTLDVLIYSGQGWIKKNADNSVDQKPEKGNLALMNSMEMGYPVRVIFKRSLAASKVYTSNERNFVYVYDGLYTVNNFWQEKDRIGKLVFKFELHRMPGQPRPHQTDAKSRKSGECDEVCMVDDLSQGKEKMPIRAMNGVDDARPPSFTYITDIVYPHWYQQIDPIGCNCKNGCSDSRKCPCVLKNGDEIPFNENGAIIKAKPKGRVHECGPLCKCPPTCMNRVTQHGPKYQLEIFKTELRGWGVRSRDYISSGSFVCEYVGEFLQENEAELRIGDDEYLFDICKERFAIDAAICGNIGRFINHSCSPNMYAQEVLYDHDDKRMPHIMFFATKDIPPLKELFYDYNYKLGQVCDANGNIVTKECHCGSSKCSGRMY</sequence>
<evidence type="ECO:0000256" key="6">
    <source>
        <dbReference type="ARBA" id="ARBA00022853"/>
    </source>
</evidence>
<dbReference type="Proteomes" id="UP001318860">
    <property type="component" value="Unassembled WGS sequence"/>
</dbReference>
<dbReference type="InterPro" id="IPR036987">
    <property type="entry name" value="SRA-YDG_sf"/>
</dbReference>
<dbReference type="InterPro" id="IPR001214">
    <property type="entry name" value="SET_dom"/>
</dbReference>
<evidence type="ECO:0000259" key="12">
    <source>
        <dbReference type="PROSITE" id="PS51015"/>
    </source>
</evidence>
<dbReference type="PROSITE" id="PS51575">
    <property type="entry name" value="SAM_MT43_SUVAR39_2"/>
    <property type="match status" value="1"/>
</dbReference>
<dbReference type="InterPro" id="IPR025794">
    <property type="entry name" value="H3-K9-MeTrfase_plant"/>
</dbReference>
<dbReference type="PROSITE" id="PS50280">
    <property type="entry name" value="SET"/>
    <property type="match status" value="1"/>
</dbReference>
<dbReference type="InterPro" id="IPR003105">
    <property type="entry name" value="SRA_YDG"/>
</dbReference>
<feature type="domain" description="Pre-SET" evidence="10">
    <location>
        <begin position="526"/>
        <end position="588"/>
    </location>
</feature>
<feature type="domain" description="Post-SET" evidence="11">
    <location>
        <begin position="720"/>
        <end position="736"/>
    </location>
</feature>
<dbReference type="PANTHER" id="PTHR45660">
    <property type="entry name" value="HISTONE-LYSINE N-METHYLTRANSFERASE SETMAR"/>
    <property type="match status" value="1"/>
</dbReference>
<dbReference type="SUPFAM" id="SSF88697">
    <property type="entry name" value="PUA domain-like"/>
    <property type="match status" value="1"/>
</dbReference>
<feature type="domain" description="SET" evidence="9">
    <location>
        <begin position="591"/>
        <end position="706"/>
    </location>
</feature>
<feature type="domain" description="YDG" evidence="12">
    <location>
        <begin position="308"/>
        <end position="456"/>
    </location>
</feature>
<evidence type="ECO:0000256" key="3">
    <source>
        <dbReference type="ARBA" id="ARBA00022603"/>
    </source>
</evidence>